<dbReference type="EMBL" id="ABCK01000036">
    <property type="protein sequence ID" value="EDM25128.1"/>
    <property type="molecule type" value="Genomic_DNA"/>
</dbReference>
<dbReference type="PIRSF" id="PIRSF005902">
    <property type="entry name" value="DNase_TatD"/>
    <property type="match status" value="1"/>
</dbReference>
<dbReference type="RefSeq" id="WP_007281097.1">
    <property type="nucleotide sequence ID" value="NZ_ABCK01000036.1"/>
</dbReference>
<feature type="binding site" evidence="5">
    <location>
        <position position="153"/>
    </location>
    <ligand>
        <name>a divalent metal cation</name>
        <dbReference type="ChEBI" id="CHEBI:60240"/>
        <label>2</label>
    </ligand>
</feature>
<organism evidence="6 7">
    <name type="scientific">Lentisphaera araneosa HTCC2155</name>
    <dbReference type="NCBI Taxonomy" id="313628"/>
    <lineage>
        <taxon>Bacteria</taxon>
        <taxon>Pseudomonadati</taxon>
        <taxon>Lentisphaerota</taxon>
        <taxon>Lentisphaeria</taxon>
        <taxon>Lentisphaerales</taxon>
        <taxon>Lentisphaeraceae</taxon>
        <taxon>Lentisphaera</taxon>
    </lineage>
</organism>
<evidence type="ECO:0000313" key="7">
    <source>
        <dbReference type="Proteomes" id="UP000004947"/>
    </source>
</evidence>
<dbReference type="InterPro" id="IPR032466">
    <property type="entry name" value="Metal_Hydrolase"/>
</dbReference>
<dbReference type="GO" id="GO:0016788">
    <property type="term" value="F:hydrolase activity, acting on ester bonds"/>
    <property type="evidence" value="ECO:0007669"/>
    <property type="project" value="InterPro"/>
</dbReference>
<keyword evidence="3 5" id="KW-0479">Metal-binding</keyword>
<dbReference type="Pfam" id="PF01026">
    <property type="entry name" value="TatD_DNase"/>
    <property type="match status" value="1"/>
</dbReference>
<accession>A6DTE8</accession>
<dbReference type="OrthoDB" id="9810005at2"/>
<dbReference type="SUPFAM" id="SSF51556">
    <property type="entry name" value="Metallo-dependent hydrolases"/>
    <property type="match status" value="1"/>
</dbReference>
<dbReference type="FunFam" id="3.20.20.140:FF:000005">
    <property type="entry name" value="TatD family hydrolase"/>
    <property type="match status" value="1"/>
</dbReference>
<keyword evidence="2" id="KW-0540">Nuclease</keyword>
<evidence type="ECO:0000256" key="5">
    <source>
        <dbReference type="PIRSR" id="PIRSR005902-1"/>
    </source>
</evidence>
<feature type="binding site" evidence="5">
    <location>
        <position position="204"/>
    </location>
    <ligand>
        <name>a divalent metal cation</name>
        <dbReference type="ChEBI" id="CHEBI:60240"/>
        <label>1</label>
    </ligand>
</feature>
<gene>
    <name evidence="6" type="ORF">LNTAR_02929</name>
</gene>
<sequence length="260" mass="30142">MIDICVNWFKPAFNKDREQVIQRAREAGLKRIFSTGSTLENSQQAAELAKSSPDFFSASAGIHPHYSSSWDETTARELEELIKLDQVLAVGECGLDFNRNFSTAEEQILAFEKQIDLAIKYQKPLFMHQRDAHEAFMSCLKKKRHQFSKGVVHCFTGTKKELEDYLELDLHIGLTGWICDERRGYHMHKFIPKIPLNRLMIETDAPYLIPRNMKPRPSRNEPAFLVHILEQLAEIYRKPLTKIVGEIENSTQLFYDLKID</sequence>
<dbReference type="PROSITE" id="PS01090">
    <property type="entry name" value="TATD_2"/>
    <property type="match status" value="1"/>
</dbReference>
<feature type="binding site" evidence="5">
    <location>
        <position position="128"/>
    </location>
    <ligand>
        <name>a divalent metal cation</name>
        <dbReference type="ChEBI" id="CHEBI:60240"/>
        <label>2</label>
    </ligand>
</feature>
<dbReference type="STRING" id="313628.LNTAR_02929"/>
<protein>
    <submittedName>
        <fullName evidence="6">Type V secretory pathway protein</fullName>
    </submittedName>
</protein>
<dbReference type="PANTHER" id="PTHR10060">
    <property type="entry name" value="TATD FAMILY DEOXYRIBONUCLEASE"/>
    <property type="match status" value="1"/>
</dbReference>
<evidence type="ECO:0000313" key="6">
    <source>
        <dbReference type="EMBL" id="EDM25128.1"/>
    </source>
</evidence>
<dbReference type="GO" id="GO:0004518">
    <property type="term" value="F:nuclease activity"/>
    <property type="evidence" value="ECO:0007669"/>
    <property type="project" value="UniProtKB-KW"/>
</dbReference>
<evidence type="ECO:0000256" key="3">
    <source>
        <dbReference type="ARBA" id="ARBA00022723"/>
    </source>
</evidence>
<keyword evidence="4" id="KW-0378">Hydrolase</keyword>
<dbReference type="InterPro" id="IPR050891">
    <property type="entry name" value="TatD-type_Hydrolase"/>
</dbReference>
<dbReference type="GO" id="GO:0046872">
    <property type="term" value="F:metal ion binding"/>
    <property type="evidence" value="ECO:0007669"/>
    <property type="project" value="UniProtKB-KW"/>
</dbReference>
<comment type="caution">
    <text evidence="6">The sequence shown here is derived from an EMBL/GenBank/DDBJ whole genome shotgun (WGS) entry which is preliminary data.</text>
</comment>
<dbReference type="Gene3D" id="3.20.20.140">
    <property type="entry name" value="Metal-dependent hydrolases"/>
    <property type="match status" value="1"/>
</dbReference>
<evidence type="ECO:0000256" key="4">
    <source>
        <dbReference type="ARBA" id="ARBA00022801"/>
    </source>
</evidence>
<keyword evidence="7" id="KW-1185">Reference proteome</keyword>
<dbReference type="PANTHER" id="PTHR10060:SF15">
    <property type="entry name" value="DEOXYRIBONUCLEASE TATDN1"/>
    <property type="match status" value="1"/>
</dbReference>
<dbReference type="InterPro" id="IPR018228">
    <property type="entry name" value="DNase_TatD-rel_CS"/>
</dbReference>
<comment type="similarity">
    <text evidence="1">Belongs to the metallo-dependent hydrolases superfamily. TatD-type hydrolase family.</text>
</comment>
<feature type="binding site" evidence="5">
    <location>
        <position position="92"/>
    </location>
    <ligand>
        <name>a divalent metal cation</name>
        <dbReference type="ChEBI" id="CHEBI:60240"/>
        <label>1</label>
    </ligand>
</feature>
<dbReference type="Proteomes" id="UP000004947">
    <property type="component" value="Unassembled WGS sequence"/>
</dbReference>
<proteinExistence type="inferred from homology"/>
<evidence type="ECO:0000256" key="1">
    <source>
        <dbReference type="ARBA" id="ARBA00009275"/>
    </source>
</evidence>
<dbReference type="AlphaFoldDB" id="A6DTE8"/>
<reference evidence="6 7" key="1">
    <citation type="journal article" date="2010" name="J. Bacteriol.">
        <title>Genome sequence of Lentisphaera araneosa HTCC2155T, the type species of the order Lentisphaerales in the phylum Lentisphaerae.</title>
        <authorList>
            <person name="Thrash J.C."/>
            <person name="Cho J.C."/>
            <person name="Vergin K.L."/>
            <person name="Morris R.M."/>
            <person name="Giovannoni S.J."/>
        </authorList>
    </citation>
    <scope>NUCLEOTIDE SEQUENCE [LARGE SCALE GENOMIC DNA]</scope>
    <source>
        <strain evidence="6 7">HTCC2155</strain>
    </source>
</reference>
<evidence type="ECO:0000256" key="2">
    <source>
        <dbReference type="ARBA" id="ARBA00022722"/>
    </source>
</evidence>
<dbReference type="CDD" id="cd01310">
    <property type="entry name" value="TatD_DNAse"/>
    <property type="match status" value="1"/>
</dbReference>
<dbReference type="eggNOG" id="COG0084">
    <property type="taxonomic scope" value="Bacteria"/>
</dbReference>
<dbReference type="InterPro" id="IPR001130">
    <property type="entry name" value="TatD-like"/>
</dbReference>
<name>A6DTE8_9BACT</name>